<dbReference type="Gene3D" id="2.40.440.10">
    <property type="entry name" value="L,D-transpeptidase catalytic domain-like"/>
    <property type="match status" value="1"/>
</dbReference>
<keyword evidence="5" id="KW-0961">Cell wall biogenesis/degradation</keyword>
<keyword evidence="7" id="KW-0472">Membrane</keyword>
<keyword evidence="4" id="KW-0573">Peptidoglycan synthesis</keyword>
<reference evidence="9" key="1">
    <citation type="submission" date="2020-05" db="EMBL/GenBank/DDBJ databases">
        <authorList>
            <person name="Chiriac C."/>
            <person name="Salcher M."/>
            <person name="Ghai R."/>
            <person name="Kavagutti S V."/>
        </authorList>
    </citation>
    <scope>NUCLEOTIDE SEQUENCE</scope>
</reference>
<gene>
    <name evidence="9" type="ORF">UFOPK3605_01309</name>
    <name evidence="10" type="ORF">UFOPK4121_01028</name>
</gene>
<feature type="domain" description="L,D-TPase catalytic" evidence="8">
    <location>
        <begin position="226"/>
        <end position="348"/>
    </location>
</feature>
<evidence type="ECO:0000256" key="3">
    <source>
        <dbReference type="ARBA" id="ARBA00022960"/>
    </source>
</evidence>
<dbReference type="Pfam" id="PF08239">
    <property type="entry name" value="SH3_3"/>
    <property type="match status" value="1"/>
</dbReference>
<dbReference type="Pfam" id="PF03734">
    <property type="entry name" value="YkuD"/>
    <property type="match status" value="1"/>
</dbReference>
<keyword evidence="3" id="KW-0133">Cell shape</keyword>
<feature type="region of interest" description="Disordered" evidence="6">
    <location>
        <begin position="1"/>
        <end position="88"/>
    </location>
</feature>
<dbReference type="CDD" id="cd16913">
    <property type="entry name" value="YkuD_like"/>
    <property type="match status" value="1"/>
</dbReference>
<keyword evidence="2" id="KW-0808">Transferase</keyword>
<evidence type="ECO:0000313" key="10">
    <source>
        <dbReference type="EMBL" id="CAB5027002.1"/>
    </source>
</evidence>
<evidence type="ECO:0000256" key="1">
    <source>
        <dbReference type="ARBA" id="ARBA00004752"/>
    </source>
</evidence>
<feature type="transmembrane region" description="Helical" evidence="7">
    <location>
        <begin position="104"/>
        <end position="122"/>
    </location>
</feature>
<dbReference type="UniPathway" id="UPA00219"/>
<protein>
    <submittedName>
        <fullName evidence="9">Unannotated protein</fullName>
    </submittedName>
</protein>
<evidence type="ECO:0000313" key="9">
    <source>
        <dbReference type="EMBL" id="CAB4914074.1"/>
    </source>
</evidence>
<dbReference type="EMBL" id="CAFBPQ010000031">
    <property type="protein sequence ID" value="CAB5027002.1"/>
    <property type="molecule type" value="Genomic_DNA"/>
</dbReference>
<dbReference type="GO" id="GO:0071972">
    <property type="term" value="F:peptidoglycan L,D-transpeptidase activity"/>
    <property type="evidence" value="ECO:0007669"/>
    <property type="project" value="TreeGrafter"/>
</dbReference>
<dbReference type="PROSITE" id="PS52029">
    <property type="entry name" value="LD_TPASE"/>
    <property type="match status" value="1"/>
</dbReference>
<comment type="pathway">
    <text evidence="1">Cell wall biogenesis; peptidoglycan biosynthesis.</text>
</comment>
<accession>A0A6J7H397</accession>
<feature type="compositionally biased region" description="Polar residues" evidence="6">
    <location>
        <begin position="72"/>
        <end position="85"/>
    </location>
</feature>
<evidence type="ECO:0000256" key="2">
    <source>
        <dbReference type="ARBA" id="ARBA00022679"/>
    </source>
</evidence>
<dbReference type="EMBL" id="CAFBMM010000082">
    <property type="protein sequence ID" value="CAB4914074.1"/>
    <property type="molecule type" value="Genomic_DNA"/>
</dbReference>
<keyword evidence="7" id="KW-0812">Transmembrane</keyword>
<dbReference type="GO" id="GO:0016740">
    <property type="term" value="F:transferase activity"/>
    <property type="evidence" value="ECO:0007669"/>
    <property type="project" value="UniProtKB-KW"/>
</dbReference>
<evidence type="ECO:0000256" key="7">
    <source>
        <dbReference type="SAM" id="Phobius"/>
    </source>
</evidence>
<name>A0A6J7H397_9ZZZZ</name>
<organism evidence="9">
    <name type="scientific">freshwater metagenome</name>
    <dbReference type="NCBI Taxonomy" id="449393"/>
    <lineage>
        <taxon>unclassified sequences</taxon>
        <taxon>metagenomes</taxon>
        <taxon>ecological metagenomes</taxon>
    </lineage>
</organism>
<dbReference type="InterPro" id="IPR005490">
    <property type="entry name" value="LD_TPept_cat_dom"/>
</dbReference>
<dbReference type="InterPro" id="IPR038063">
    <property type="entry name" value="Transpep_catalytic_dom"/>
</dbReference>
<dbReference type="GO" id="GO:0018104">
    <property type="term" value="P:peptidoglycan-protein cross-linking"/>
    <property type="evidence" value="ECO:0007669"/>
    <property type="project" value="TreeGrafter"/>
</dbReference>
<keyword evidence="7" id="KW-1133">Transmembrane helix</keyword>
<proteinExistence type="predicted"/>
<feature type="compositionally biased region" description="Basic residues" evidence="6">
    <location>
        <begin position="18"/>
        <end position="53"/>
    </location>
</feature>
<dbReference type="GO" id="GO:0071555">
    <property type="term" value="P:cell wall organization"/>
    <property type="evidence" value="ECO:0007669"/>
    <property type="project" value="UniProtKB-KW"/>
</dbReference>
<dbReference type="Gene3D" id="2.30.30.40">
    <property type="entry name" value="SH3 Domains"/>
    <property type="match status" value="1"/>
</dbReference>
<evidence type="ECO:0000259" key="8">
    <source>
        <dbReference type="PROSITE" id="PS52029"/>
    </source>
</evidence>
<dbReference type="GO" id="GO:0008360">
    <property type="term" value="P:regulation of cell shape"/>
    <property type="evidence" value="ECO:0007669"/>
    <property type="project" value="UniProtKB-KW"/>
</dbReference>
<evidence type="ECO:0000256" key="4">
    <source>
        <dbReference type="ARBA" id="ARBA00022984"/>
    </source>
</evidence>
<dbReference type="SUPFAM" id="SSF141523">
    <property type="entry name" value="L,D-transpeptidase catalytic domain-like"/>
    <property type="match status" value="1"/>
</dbReference>
<dbReference type="InterPro" id="IPR003646">
    <property type="entry name" value="SH3-like_bac-type"/>
</dbReference>
<evidence type="ECO:0000256" key="5">
    <source>
        <dbReference type="ARBA" id="ARBA00023316"/>
    </source>
</evidence>
<evidence type="ECO:0000256" key="6">
    <source>
        <dbReference type="SAM" id="MobiDB-lite"/>
    </source>
</evidence>
<sequence>MPKKSDPRKANSKPKAPAAKKKAPAAKKKAPAAKKKAPAAKKKAPAAKKKAPAAKKLAPPAKRVPPAPPAKTLSTSFSPTKTVSPISRPERQRLIRKKVQRRKIGATIIAAVVAVGAVAVFLTTRGEDQKPTLAAKPVTRTTTTSVGFKSSAIATTTGGALDVYAEPSTTSTKITQLSPLTEYKFARTVLVTEQRDGWVKVILPIRPNNTEGWIAASSVTLSTTNYEIEINLANHTLVLNDSGKPVMEFPVALGTTETPTPVGRFYVTDPIDLTKKLDPIYGAYALGISGYSEVLTSFRGGPGQIAIHGGMWESQAGTNPSNGCIRMLNDQIVQLASTVPLGTPVVVTA</sequence>
<dbReference type="GO" id="GO:0005576">
    <property type="term" value="C:extracellular region"/>
    <property type="evidence" value="ECO:0007669"/>
    <property type="project" value="TreeGrafter"/>
</dbReference>
<dbReference type="PANTHER" id="PTHR30582">
    <property type="entry name" value="L,D-TRANSPEPTIDASE"/>
    <property type="match status" value="1"/>
</dbReference>
<dbReference type="InterPro" id="IPR050979">
    <property type="entry name" value="LD-transpeptidase"/>
</dbReference>
<dbReference type="AlphaFoldDB" id="A0A6J7H397"/>